<evidence type="ECO:0000256" key="1">
    <source>
        <dbReference type="SAM" id="MobiDB-lite"/>
    </source>
</evidence>
<sequence length="250" mass="27649">MNDKSVTKPPYTSYRSFENLLKEFRDHQVLPGVVDRSVLKKRSGSEQSALIATLKWFGLVDDASKPTPLLQELVNADEEEARGITRRMIESSYDFMSDGTVNLNSATTQQMADRFRQYEISGSTLTKSVAFFLGAAKEAGISLSPHVRAPAAPVSATGKKRSKSSPPIDASKNAPVEQSLHGSLPVRAAKPGRIHIPIPIFGMQDGVVDLPDNMDERQWSSVIKMTEYILKNYRDTMASPSFVQEEESDQ</sequence>
<dbReference type="Proteomes" id="UP000494111">
    <property type="component" value="Unassembled WGS sequence"/>
</dbReference>
<evidence type="ECO:0000313" key="3">
    <source>
        <dbReference type="Proteomes" id="UP000494111"/>
    </source>
</evidence>
<dbReference type="EMBL" id="CADIJO010000008">
    <property type="protein sequence ID" value="CAB3703379.1"/>
    <property type="molecule type" value="Genomic_DNA"/>
</dbReference>
<reference evidence="2 3" key="1">
    <citation type="submission" date="2020-04" db="EMBL/GenBank/DDBJ databases">
        <authorList>
            <person name="De Canck E."/>
        </authorList>
    </citation>
    <scope>NUCLEOTIDE SEQUENCE [LARGE SCALE GENOMIC DNA]</scope>
    <source>
        <strain evidence="2 3">LMG 3458</strain>
    </source>
</reference>
<proteinExistence type="predicted"/>
<evidence type="ECO:0008006" key="4">
    <source>
        <dbReference type="Google" id="ProtNLM"/>
    </source>
</evidence>
<dbReference type="AlphaFoldDB" id="A0A6S6ZZW9"/>
<evidence type="ECO:0000313" key="2">
    <source>
        <dbReference type="EMBL" id="CAB3703379.1"/>
    </source>
</evidence>
<gene>
    <name evidence="2" type="ORF">LMG3458_02781</name>
</gene>
<name>A0A6S6ZZW9_9BURK</name>
<organism evidence="2 3">
    <name type="scientific">Achromobacter deleyi</name>
    <dbReference type="NCBI Taxonomy" id="1353891"/>
    <lineage>
        <taxon>Bacteria</taxon>
        <taxon>Pseudomonadati</taxon>
        <taxon>Pseudomonadota</taxon>
        <taxon>Betaproteobacteria</taxon>
        <taxon>Burkholderiales</taxon>
        <taxon>Alcaligenaceae</taxon>
        <taxon>Achromobacter</taxon>
    </lineage>
</organism>
<protein>
    <recommendedName>
        <fullName evidence="4">DUF5343 domain-containing protein</fullName>
    </recommendedName>
</protein>
<feature type="region of interest" description="Disordered" evidence="1">
    <location>
        <begin position="148"/>
        <end position="183"/>
    </location>
</feature>
<accession>A0A6S6ZZW9</accession>
<dbReference type="RefSeq" id="WP_175192135.1">
    <property type="nucleotide sequence ID" value="NZ_CADIJO010000008.1"/>
</dbReference>